<evidence type="ECO:0000313" key="3">
    <source>
        <dbReference type="Proteomes" id="UP000220435"/>
    </source>
</evidence>
<name>A0AB73RSW3_9BACI</name>
<comment type="caution">
    <text evidence="2">The sequence shown here is derived from an EMBL/GenBank/DDBJ whole genome shotgun (WGS) entry which is preliminary data.</text>
</comment>
<reference evidence="2 3" key="1">
    <citation type="submission" date="2017-09" db="EMBL/GenBank/DDBJ databases">
        <title>Large-scale bioinformatics analysis of Bacillus genomes uncovers conserved roles of natural products in bacterial physiology.</title>
        <authorList>
            <consortium name="Agbiome Team Llc"/>
            <person name="Bleich R.M."/>
            <person name="Kirk G.J."/>
            <person name="Santa Maria K.C."/>
            <person name="Allen S.E."/>
            <person name="Farag S."/>
            <person name="Shank E.A."/>
            <person name="Bowers A."/>
        </authorList>
    </citation>
    <scope>NUCLEOTIDE SEQUENCE [LARGE SCALE GENOMIC DNA]</scope>
    <source>
        <strain evidence="2 3">AFS000414</strain>
    </source>
</reference>
<organism evidence="2 3">
    <name type="scientific">Bacillus wiedmannii</name>
    <dbReference type="NCBI Taxonomy" id="1890302"/>
    <lineage>
        <taxon>Bacteria</taxon>
        <taxon>Bacillati</taxon>
        <taxon>Bacillota</taxon>
        <taxon>Bacilli</taxon>
        <taxon>Bacillales</taxon>
        <taxon>Bacillaceae</taxon>
        <taxon>Bacillus</taxon>
        <taxon>Bacillus cereus group</taxon>
    </lineage>
</organism>
<dbReference type="Proteomes" id="UP000220435">
    <property type="component" value="Unassembled WGS sequence"/>
</dbReference>
<gene>
    <name evidence="2" type="ORF">CN694_04230</name>
</gene>
<evidence type="ECO:0000259" key="1">
    <source>
        <dbReference type="Pfam" id="PF10592"/>
    </source>
</evidence>
<feature type="domain" description="Abortive phage infection protein C-terminal" evidence="1">
    <location>
        <begin position="257"/>
        <end position="469"/>
    </location>
</feature>
<dbReference type="EMBL" id="NUFG01000001">
    <property type="protein sequence ID" value="PEK28190.1"/>
    <property type="molecule type" value="Genomic_DNA"/>
</dbReference>
<protein>
    <recommendedName>
        <fullName evidence="1">Abortive phage infection protein C-terminal domain-containing protein</fullName>
    </recommendedName>
</protein>
<accession>A0AB73RSW3</accession>
<evidence type="ECO:0000313" key="2">
    <source>
        <dbReference type="EMBL" id="PEK28190.1"/>
    </source>
</evidence>
<proteinExistence type="predicted"/>
<dbReference type="AlphaFoldDB" id="A0AB73RSW3"/>
<sequence length="613" mass="70341">MITISNFKWRRIKLTTKPKEIDPTLYPCISNFNSRKDLEKYNSEAWALFALDLHFNIEDIHVTASHCITDGKNDRKCDIIYINEEEQKAIIAQSYTAEKIKISAKKNKASDLNTAISWLLSRELDELPTLLKARAEELRDFILSEKIKKIEVWYIHNCLEHPEISNELKTVEHTGQALLQGDLYKNLEIDLKAKEIGLSTIESWYKSSKATILINEAFEVETLGGYVINNTNWRVYNTAVSASWIQELFKKYNDDLFSANIRGYLGSRKDKNNINNNIKNTMEEQPENFFIFNNGITALVNQLHLPEEGTPNKLKIEGISIVNGAQTTGSIGSLKTSLQDSKSSIPLRFIECGEPEVIQNIIRYNNSQNNVQVSDFRSTDVIQTRLRSEFATHYPDLTYLGGRRGSAEDTIKRIKNLISSDQVAQSLKAFHGDVTNATHYKSKIWEDDNLYSEIFNEHNNAKHIIFIYSLNQALISYKQYLKDLSKSDEELKDLDAQTLAFFSKIGWNFMIINTIGQSLDILLDKKITSKFDLQFDDGVNLEQSIQHWKNLMTLLIPNAIYSLSPALEDKVRKSESIKTSIENFKIQLNIARQIPFQKEIFNSFADSVKESKK</sequence>
<dbReference type="Pfam" id="PF10592">
    <property type="entry name" value="AIPR"/>
    <property type="match status" value="1"/>
</dbReference>
<dbReference type="InterPro" id="IPR018891">
    <property type="entry name" value="AIPR_C"/>
</dbReference>